<proteinExistence type="predicted"/>
<dbReference type="Gene3D" id="2.60.40.10">
    <property type="entry name" value="Immunoglobulins"/>
    <property type="match status" value="7"/>
</dbReference>
<feature type="domain" description="Ig-like" evidence="7">
    <location>
        <begin position="143"/>
        <end position="225"/>
    </location>
</feature>
<dbReference type="SMART" id="SM00408">
    <property type="entry name" value="IGc2"/>
    <property type="match status" value="5"/>
</dbReference>
<dbReference type="InterPro" id="IPR013106">
    <property type="entry name" value="Ig_V-set"/>
</dbReference>
<evidence type="ECO:0000256" key="4">
    <source>
        <dbReference type="ARBA" id="ARBA00023319"/>
    </source>
</evidence>
<dbReference type="SMART" id="SM00060">
    <property type="entry name" value="FN3"/>
    <property type="match status" value="2"/>
</dbReference>
<reference evidence="10" key="1">
    <citation type="submission" date="2025-08" db="UniProtKB">
        <authorList>
            <consortium name="RefSeq"/>
        </authorList>
    </citation>
    <scope>IDENTIFICATION</scope>
    <source>
        <tissue evidence="10">Sperm</tissue>
    </source>
</reference>
<dbReference type="InterPro" id="IPR003599">
    <property type="entry name" value="Ig_sub"/>
</dbReference>
<feature type="domain" description="Ig-like" evidence="7">
    <location>
        <begin position="328"/>
        <end position="419"/>
    </location>
</feature>
<dbReference type="Pfam" id="PF00041">
    <property type="entry name" value="fn3"/>
    <property type="match status" value="2"/>
</dbReference>
<evidence type="ECO:0000256" key="5">
    <source>
        <dbReference type="SAM" id="MobiDB-lite"/>
    </source>
</evidence>
<feature type="region of interest" description="Disordered" evidence="5">
    <location>
        <begin position="874"/>
        <end position="936"/>
    </location>
</feature>
<dbReference type="InterPro" id="IPR036179">
    <property type="entry name" value="Ig-like_dom_sf"/>
</dbReference>
<keyword evidence="3" id="KW-1015">Disulfide bond</keyword>
<dbReference type="FunFam" id="2.60.40.10:FF:000323">
    <property type="entry name" value="Immunoglobulin superfamily member 9B"/>
    <property type="match status" value="1"/>
</dbReference>
<dbReference type="GO" id="GO:0043005">
    <property type="term" value="C:neuron projection"/>
    <property type="evidence" value="ECO:0007669"/>
    <property type="project" value="TreeGrafter"/>
</dbReference>
<evidence type="ECO:0000313" key="9">
    <source>
        <dbReference type="Proteomes" id="UP001318040"/>
    </source>
</evidence>
<keyword evidence="2" id="KW-0677">Repeat</keyword>
<dbReference type="InterPro" id="IPR051170">
    <property type="entry name" value="Neural/epithelial_adhesion"/>
</dbReference>
<dbReference type="Proteomes" id="UP001318040">
    <property type="component" value="Chromosome 32"/>
</dbReference>
<feature type="compositionally biased region" description="Basic and acidic residues" evidence="5">
    <location>
        <begin position="988"/>
        <end position="1010"/>
    </location>
</feature>
<feature type="domain" description="Fibronectin type-III" evidence="8">
    <location>
        <begin position="624"/>
        <end position="718"/>
    </location>
</feature>
<protein>
    <submittedName>
        <fullName evidence="10">Protein turtle homolog B isoform X1</fullName>
    </submittedName>
</protein>
<dbReference type="SMART" id="SM00409">
    <property type="entry name" value="IG"/>
    <property type="match status" value="5"/>
</dbReference>
<feature type="compositionally biased region" description="Acidic residues" evidence="5">
    <location>
        <begin position="820"/>
        <end position="830"/>
    </location>
</feature>
<dbReference type="InterPro" id="IPR003598">
    <property type="entry name" value="Ig_sub2"/>
</dbReference>
<feature type="chain" id="PRO_5042602698" evidence="6">
    <location>
        <begin position="23"/>
        <end position="1450"/>
    </location>
</feature>
<dbReference type="PANTHER" id="PTHR12231">
    <property type="entry name" value="CTX-RELATED TYPE I TRANSMEMBRANE PROTEIN"/>
    <property type="match status" value="1"/>
</dbReference>
<dbReference type="PROSITE" id="PS50835">
    <property type="entry name" value="IG_LIKE"/>
    <property type="match status" value="5"/>
</dbReference>
<evidence type="ECO:0000313" key="10">
    <source>
        <dbReference type="RefSeq" id="XP_032820268.1"/>
    </source>
</evidence>
<dbReference type="CDD" id="cd00063">
    <property type="entry name" value="FN3"/>
    <property type="match status" value="2"/>
</dbReference>
<feature type="compositionally biased region" description="Basic and acidic residues" evidence="5">
    <location>
        <begin position="792"/>
        <end position="819"/>
    </location>
</feature>
<dbReference type="FunFam" id="2.60.40.10:FF:000032">
    <property type="entry name" value="palladin isoform X1"/>
    <property type="match status" value="1"/>
</dbReference>
<feature type="region of interest" description="Disordered" evidence="5">
    <location>
        <begin position="1290"/>
        <end position="1450"/>
    </location>
</feature>
<feature type="domain" description="Ig-like" evidence="7">
    <location>
        <begin position="22"/>
        <end position="119"/>
    </location>
</feature>
<dbReference type="Pfam" id="PF07679">
    <property type="entry name" value="I-set"/>
    <property type="match status" value="1"/>
</dbReference>
<dbReference type="InterPro" id="IPR003961">
    <property type="entry name" value="FN3_dom"/>
</dbReference>
<keyword evidence="9" id="KW-1185">Reference proteome</keyword>
<accession>A0AAJ7X502</accession>
<evidence type="ECO:0000259" key="7">
    <source>
        <dbReference type="PROSITE" id="PS50835"/>
    </source>
</evidence>
<feature type="region of interest" description="Disordered" evidence="5">
    <location>
        <begin position="1198"/>
        <end position="1262"/>
    </location>
</feature>
<feature type="compositionally biased region" description="Low complexity" evidence="5">
    <location>
        <begin position="1331"/>
        <end position="1342"/>
    </location>
</feature>
<organism evidence="9 10">
    <name type="scientific">Petromyzon marinus</name>
    <name type="common">Sea lamprey</name>
    <dbReference type="NCBI Taxonomy" id="7757"/>
    <lineage>
        <taxon>Eukaryota</taxon>
        <taxon>Metazoa</taxon>
        <taxon>Chordata</taxon>
        <taxon>Craniata</taxon>
        <taxon>Vertebrata</taxon>
        <taxon>Cyclostomata</taxon>
        <taxon>Hyperoartia</taxon>
        <taxon>Petromyzontiformes</taxon>
        <taxon>Petromyzontidae</taxon>
        <taxon>Petromyzon</taxon>
    </lineage>
</organism>
<evidence type="ECO:0000259" key="8">
    <source>
        <dbReference type="PROSITE" id="PS50853"/>
    </source>
</evidence>
<dbReference type="InterPro" id="IPR007110">
    <property type="entry name" value="Ig-like_dom"/>
</dbReference>
<dbReference type="KEGG" id="pmrn:116948066"/>
<feature type="region of interest" description="Disordered" evidence="5">
    <location>
        <begin position="960"/>
        <end position="1010"/>
    </location>
</feature>
<evidence type="ECO:0000256" key="3">
    <source>
        <dbReference type="ARBA" id="ARBA00023157"/>
    </source>
</evidence>
<keyword evidence="4" id="KW-0393">Immunoglobulin domain</keyword>
<dbReference type="RefSeq" id="XP_032820268.1">
    <property type="nucleotide sequence ID" value="XM_032964377.1"/>
</dbReference>
<dbReference type="CTD" id="22997"/>
<dbReference type="PANTHER" id="PTHR12231:SF240">
    <property type="entry name" value="PROTEIN TURTLE HOMOLOG B"/>
    <property type="match status" value="1"/>
</dbReference>
<feature type="compositionally biased region" description="Low complexity" evidence="5">
    <location>
        <begin position="1361"/>
        <end position="1379"/>
    </location>
</feature>
<name>A0AAJ7X502_PETMA</name>
<dbReference type="CDD" id="cd00096">
    <property type="entry name" value="Ig"/>
    <property type="match status" value="1"/>
</dbReference>
<dbReference type="InterPro" id="IPR013783">
    <property type="entry name" value="Ig-like_fold"/>
</dbReference>
<evidence type="ECO:0000256" key="1">
    <source>
        <dbReference type="ARBA" id="ARBA00022729"/>
    </source>
</evidence>
<sequence>MDARLPGAGLLLFLLTLPESLPDLQGRSGDVGRGRQVVARAGDTVILGCDVSHGGLGRPPPYVIEWYKNEIPFPLLIQFGSYPPRIDPAYAGRVSLYEMGSLRMETVQAEDSGWYECNVLFLDKQYDPFANGTRTYLAVRAPPRFRDTPPPYMEVRQGSEVTLACSAYGRPEPIVGWRKDGRRLPNGAKYQVLNGKLTIPNADRSDNGIYACWASSNQGESIHITRLLVQGSPVIVLPPRNVTANITQHALFSCRAEAYPSNVTYSWFKVDKNVHAVSGLEGRVRVLLDGSLLIYRASPNDAGAYSCVASNGLGNAATASAHLTIHYPARVVGMPAVTYVPIGLAGFVRCPADAVPPVLRIDWKRDGRPLDLQAMLGWFQRADGALVIPEVSKAALGSYSCTPHNAYGSMGESASTQLILKPPPYFTLVPAREYKQEVGRELRIPCSAVGDPPPSYSWRQEGHLLPQQPPARDGTLYIRALHKEDSGRWACVASNVVTSISADTYLYVTGTTPHSARDLHASSALDSANLSWAPGYDGGYAQHFTVWVKRLDRRPSYWDPLPVPAAHSEITVGDLEPGKFYQFSVLAHNQMGSGPFSPILTIRTQSPYATTAEPHLRAGFNSATLSPPRCLTANQTESALLLTWLPPLNQSEAAFNYSVESRHRWAGWEEVETVAGSHTQVELRGLLKTTWYEFRVLVVADDGISEPTNTVTVWMAGALSPTRPALEVPQPILAGVIAGICFLAIAVLFSTVAACLISRQRRSQRPVTSAVPLTTSTAERVPHLSITHCKKRTESESSLDKANGADRTRAGSRESRAGLETDDDDNDQEPFGEAMGAAAAALASADGYARAEGAGGPGDGRHAGGPKLSLYEKLTRGSGHGRYSVSKHERDARPIELISRGPDGRFTVDGEEVEEVPPSRRAETQDERSPRSERRIRGFPFVRDMEMYPEFQHSDMEGEAAAAMGGPPHGSQFGREVSGTSSRSPYAHRADAGRSKGMEARHPRGQGEDSRFLYGIGAQRQPESEVIGMLEGPLPMPIRQRRAAPEPVHGGAGRPSEGFESAVPILHVESRQRSFSPGQWRKLVLSISSAGTSPDLSCSHQAPSSLLVYPRSPTRSPAGFSVSPSRSALGYSSSLSRAAAGYPASPTRGAAAGYPAGPPRSPAGYAVASSPSRTPALRSLAPRRTATAYSVSPPQYYSVSGWEETRSGGGTSPSGDIKARLNVPPNYEDLVHLEPPSPRLQRSPRSGPSSSVSYSGTQPELRAGIRMSTAMPPRDIRMGREDIPSAIAALGPSSAMSHGPQPFSGPEYSAPPPYRPPRFHPAALAPRSEPGSAGAVAAAAGKGRTELREFSASPKGDVLPGTSTSEGSAGVGSSSVGASPHSMRRPEARAASSTRTEDSTPEEEDEGLKEGASAFRRKSRSEDPGDAGDAPGQLKPAAPGGGTPRKSSLI</sequence>
<feature type="signal peptide" evidence="6">
    <location>
        <begin position="1"/>
        <end position="22"/>
    </location>
</feature>
<evidence type="ECO:0000256" key="6">
    <source>
        <dbReference type="SAM" id="SignalP"/>
    </source>
</evidence>
<feature type="compositionally biased region" description="Basic and acidic residues" evidence="5">
    <location>
        <begin position="917"/>
        <end position="936"/>
    </location>
</feature>
<dbReference type="SUPFAM" id="SSF48726">
    <property type="entry name" value="Immunoglobulin"/>
    <property type="match status" value="5"/>
</dbReference>
<dbReference type="Pfam" id="PF07686">
    <property type="entry name" value="V-set"/>
    <property type="match status" value="1"/>
</dbReference>
<feature type="region of interest" description="Disordered" evidence="5">
    <location>
        <begin position="1162"/>
        <end position="1186"/>
    </location>
</feature>
<keyword evidence="1 6" id="KW-0732">Signal</keyword>
<feature type="region of interest" description="Disordered" evidence="5">
    <location>
        <begin position="782"/>
        <end position="831"/>
    </location>
</feature>
<dbReference type="InterPro" id="IPR036116">
    <property type="entry name" value="FN3_sf"/>
</dbReference>
<dbReference type="InterPro" id="IPR013098">
    <property type="entry name" value="Ig_I-set"/>
</dbReference>
<gene>
    <name evidence="10" type="primary">IGSF9B</name>
</gene>
<feature type="compositionally biased region" description="Low complexity" evidence="5">
    <location>
        <begin position="1239"/>
        <end position="1255"/>
    </location>
</feature>
<dbReference type="SUPFAM" id="SSF49265">
    <property type="entry name" value="Fibronectin type III"/>
    <property type="match status" value="1"/>
</dbReference>
<dbReference type="PROSITE" id="PS50853">
    <property type="entry name" value="FN3"/>
    <property type="match status" value="2"/>
</dbReference>
<feature type="domain" description="Fibronectin type-III" evidence="8">
    <location>
        <begin position="512"/>
        <end position="607"/>
    </location>
</feature>
<feature type="domain" description="Ig-like" evidence="7">
    <location>
        <begin position="233"/>
        <end position="324"/>
    </location>
</feature>
<dbReference type="Pfam" id="PF13927">
    <property type="entry name" value="Ig_3"/>
    <property type="match status" value="2"/>
</dbReference>
<feature type="domain" description="Ig-like" evidence="7">
    <location>
        <begin position="424"/>
        <end position="509"/>
    </location>
</feature>
<evidence type="ECO:0000256" key="2">
    <source>
        <dbReference type="ARBA" id="ARBA00022737"/>
    </source>
</evidence>
<dbReference type="GeneID" id="116948066"/>